<dbReference type="SUPFAM" id="SSF81383">
    <property type="entry name" value="F-box domain"/>
    <property type="match status" value="1"/>
</dbReference>
<name>A0A4Q2DFA6_9AGAR</name>
<dbReference type="InterPro" id="IPR036047">
    <property type="entry name" value="F-box-like_dom_sf"/>
</dbReference>
<dbReference type="EMBL" id="SDEE01000277">
    <property type="protein sequence ID" value="RXW18279.1"/>
    <property type="molecule type" value="Genomic_DNA"/>
</dbReference>
<keyword evidence="2" id="KW-1185">Reference proteome</keyword>
<gene>
    <name evidence="1" type="ORF">EST38_g7572</name>
</gene>
<dbReference type="OrthoDB" id="2688364at2759"/>
<dbReference type="Proteomes" id="UP000290288">
    <property type="component" value="Unassembled WGS sequence"/>
</dbReference>
<reference evidence="1 2" key="1">
    <citation type="submission" date="2019-01" db="EMBL/GenBank/DDBJ databases">
        <title>Draft genome sequence of Psathyrella aberdarensis IHI B618.</title>
        <authorList>
            <person name="Buettner E."/>
            <person name="Kellner H."/>
        </authorList>
    </citation>
    <scope>NUCLEOTIDE SEQUENCE [LARGE SCALE GENOMIC DNA]</scope>
    <source>
        <strain evidence="1 2">IHI B618</strain>
    </source>
</reference>
<proteinExistence type="predicted"/>
<sequence length="523" mass="58667">MSKVEKLDIFGDVLVELWDQIIAHLPYRDILSLGQVCRALQEFLSLRSTWMIILKSLCVEKGIYLPSYPAADMDVTQLRNVAKGTYRWGCLLKEHGKKSQEDHSNTTELPHVSKVFLPGPEPPNDKRHVLIPGGRYLVTADHHDLTLLDLGCVGTQVRPTVIDKISLLEPHVPDFDICDLTFRLIENDGLRIAVAADVLAKVYDIFPTSVEPRFRELGKISLFDVGISWRLSLLGDRLFMRWAETLVCWNFATTRYILGPKRGRADEVICTEELCIHFNRASALLDVWRIQSWDDQSEAVPSTILPSLRRSHPRIQSAAPDITIPLNCTVSSQARLRYILPTSSLHATALPFTFDVFACFDVNVDVTQPTIAYRYKLDAVWEQNPRRLVGMKLDQLATFSFPTYAPDQKFFPMGYPGPANLQIGLPSSAMLRSLIFLDNEDYPFLFKDCIYSVVLPGEGGGEGTHIDAQGTGKKANAVVTHLHSYGVGVEGISLCTATGRVLYMAKLELPDGVRKEFVVDYLT</sequence>
<evidence type="ECO:0000313" key="2">
    <source>
        <dbReference type="Proteomes" id="UP000290288"/>
    </source>
</evidence>
<accession>A0A4Q2DFA6</accession>
<dbReference type="AlphaFoldDB" id="A0A4Q2DFA6"/>
<organism evidence="1 2">
    <name type="scientific">Candolleomyces aberdarensis</name>
    <dbReference type="NCBI Taxonomy" id="2316362"/>
    <lineage>
        <taxon>Eukaryota</taxon>
        <taxon>Fungi</taxon>
        <taxon>Dikarya</taxon>
        <taxon>Basidiomycota</taxon>
        <taxon>Agaricomycotina</taxon>
        <taxon>Agaricomycetes</taxon>
        <taxon>Agaricomycetidae</taxon>
        <taxon>Agaricales</taxon>
        <taxon>Agaricineae</taxon>
        <taxon>Psathyrellaceae</taxon>
        <taxon>Candolleomyces</taxon>
    </lineage>
</organism>
<protein>
    <recommendedName>
        <fullName evidence="3">F-box domain-containing protein</fullName>
    </recommendedName>
</protein>
<evidence type="ECO:0008006" key="3">
    <source>
        <dbReference type="Google" id="ProtNLM"/>
    </source>
</evidence>
<comment type="caution">
    <text evidence="1">The sequence shown here is derived from an EMBL/GenBank/DDBJ whole genome shotgun (WGS) entry which is preliminary data.</text>
</comment>
<evidence type="ECO:0000313" key="1">
    <source>
        <dbReference type="EMBL" id="RXW18279.1"/>
    </source>
</evidence>